<sequence length="142" mass="15823">MSDSQRFRFTERTDSLGRASIMPYLPITLTNRSKSIEVMALLDTGASVNVLPYDIGVELGADWEEQTIPIELSGNLARNEARGLVLSGTVAPFSPVLLAFAWTQSRDIPVILGHMNFFAAFNVCFYRHDLTFEVRPIAQELS</sequence>
<protein>
    <recommendedName>
        <fullName evidence="3">Retroviral-like aspartic protease</fullName>
    </recommendedName>
</protein>
<dbReference type="OrthoDB" id="530362at2"/>
<reference evidence="1 2" key="1">
    <citation type="submission" date="2018-03" db="EMBL/GenBank/DDBJ databases">
        <title>The ancient ancestry and fast evolution of plastids.</title>
        <authorList>
            <person name="Moore K.R."/>
            <person name="Magnabosco C."/>
            <person name="Momper L."/>
            <person name="Gold D.A."/>
            <person name="Bosak T."/>
            <person name="Fournier G.P."/>
        </authorList>
    </citation>
    <scope>NUCLEOTIDE SEQUENCE [LARGE SCALE GENOMIC DNA]</scope>
    <source>
        <strain evidence="1 2">CCALA 016</strain>
    </source>
</reference>
<evidence type="ECO:0000313" key="1">
    <source>
        <dbReference type="EMBL" id="PSF35580.1"/>
    </source>
</evidence>
<keyword evidence="2" id="KW-1185">Reference proteome</keyword>
<dbReference type="EMBL" id="PXOH01000019">
    <property type="protein sequence ID" value="PSF35580.1"/>
    <property type="molecule type" value="Genomic_DNA"/>
</dbReference>
<dbReference type="Proteomes" id="UP000239001">
    <property type="component" value="Unassembled WGS sequence"/>
</dbReference>
<proteinExistence type="predicted"/>
<evidence type="ECO:0008006" key="3">
    <source>
        <dbReference type="Google" id="ProtNLM"/>
    </source>
</evidence>
<dbReference type="InterPro" id="IPR021109">
    <property type="entry name" value="Peptidase_aspartic_dom_sf"/>
</dbReference>
<accession>A0A2T1LV62</accession>
<dbReference type="AlphaFoldDB" id="A0A2T1LV62"/>
<reference evidence="1 2" key="2">
    <citation type="submission" date="2018-03" db="EMBL/GenBank/DDBJ databases">
        <authorList>
            <person name="Keele B.F."/>
        </authorList>
    </citation>
    <scope>NUCLEOTIDE SEQUENCE [LARGE SCALE GENOMIC DNA]</scope>
    <source>
        <strain evidence="1 2">CCALA 016</strain>
    </source>
</reference>
<comment type="caution">
    <text evidence="1">The sequence shown here is derived from an EMBL/GenBank/DDBJ whole genome shotgun (WGS) entry which is preliminary data.</text>
</comment>
<dbReference type="Gene3D" id="2.40.70.10">
    <property type="entry name" value="Acid Proteases"/>
    <property type="match status" value="1"/>
</dbReference>
<name>A0A2T1LV62_9CHRO</name>
<dbReference type="GO" id="GO:0006508">
    <property type="term" value="P:proteolysis"/>
    <property type="evidence" value="ECO:0007669"/>
    <property type="project" value="InterPro"/>
</dbReference>
<dbReference type="GO" id="GO:0004190">
    <property type="term" value="F:aspartic-type endopeptidase activity"/>
    <property type="evidence" value="ECO:0007669"/>
    <property type="project" value="InterPro"/>
</dbReference>
<evidence type="ECO:0000313" key="2">
    <source>
        <dbReference type="Proteomes" id="UP000239001"/>
    </source>
</evidence>
<organism evidence="1 2">
    <name type="scientific">Aphanothece hegewaldii CCALA 016</name>
    <dbReference type="NCBI Taxonomy" id="2107694"/>
    <lineage>
        <taxon>Bacteria</taxon>
        <taxon>Bacillati</taxon>
        <taxon>Cyanobacteriota</taxon>
        <taxon>Cyanophyceae</taxon>
        <taxon>Oscillatoriophycideae</taxon>
        <taxon>Chroococcales</taxon>
        <taxon>Aphanothecaceae</taxon>
        <taxon>Aphanothece</taxon>
    </lineage>
</organism>
<dbReference type="PROSITE" id="PS00141">
    <property type="entry name" value="ASP_PROTEASE"/>
    <property type="match status" value="1"/>
</dbReference>
<gene>
    <name evidence="1" type="ORF">C7H19_16375</name>
</gene>
<dbReference type="RefSeq" id="WP_106457993.1">
    <property type="nucleotide sequence ID" value="NZ_PXOH01000019.1"/>
</dbReference>
<dbReference type="InterPro" id="IPR001969">
    <property type="entry name" value="Aspartic_peptidase_AS"/>
</dbReference>